<evidence type="ECO:0000256" key="6">
    <source>
        <dbReference type="ARBA" id="ARBA00023295"/>
    </source>
</evidence>
<keyword evidence="4 7" id="KW-0732">Signal</keyword>
<evidence type="ECO:0000259" key="8">
    <source>
        <dbReference type="Pfam" id="PF01120"/>
    </source>
</evidence>
<proteinExistence type="inferred from homology"/>
<dbReference type="InterPro" id="IPR013780">
    <property type="entry name" value="Glyco_hydro_b"/>
</dbReference>
<gene>
    <name evidence="10" type="ORF">CA13_55690</name>
</gene>
<dbReference type="GO" id="GO:0006004">
    <property type="term" value="P:fucose metabolic process"/>
    <property type="evidence" value="ECO:0007669"/>
    <property type="project" value="InterPro"/>
</dbReference>
<dbReference type="PANTHER" id="PTHR10030">
    <property type="entry name" value="ALPHA-L-FUCOSIDASE"/>
    <property type="match status" value="1"/>
</dbReference>
<dbReference type="Proteomes" id="UP000315010">
    <property type="component" value="Unassembled WGS sequence"/>
</dbReference>
<dbReference type="EMBL" id="SJPJ01000001">
    <property type="protein sequence ID" value="TWT84093.1"/>
    <property type="molecule type" value="Genomic_DNA"/>
</dbReference>
<dbReference type="SMART" id="SM00812">
    <property type="entry name" value="Alpha_L_fucos"/>
    <property type="match status" value="1"/>
</dbReference>
<dbReference type="PRINTS" id="PR00741">
    <property type="entry name" value="GLHYDRLASE29"/>
</dbReference>
<evidence type="ECO:0000256" key="1">
    <source>
        <dbReference type="ARBA" id="ARBA00004071"/>
    </source>
</evidence>
<evidence type="ECO:0000259" key="9">
    <source>
        <dbReference type="Pfam" id="PF16757"/>
    </source>
</evidence>
<evidence type="ECO:0000256" key="5">
    <source>
        <dbReference type="ARBA" id="ARBA00022801"/>
    </source>
</evidence>
<protein>
    <recommendedName>
        <fullName evidence="3">alpha-L-fucosidase</fullName>
        <ecNumber evidence="3">3.2.1.51</ecNumber>
    </recommendedName>
</protein>
<dbReference type="InterPro" id="IPR016286">
    <property type="entry name" value="FUC_metazoa-typ"/>
</dbReference>
<dbReference type="Gene3D" id="3.20.20.80">
    <property type="entry name" value="Glycosidases"/>
    <property type="match status" value="1"/>
</dbReference>
<comment type="similarity">
    <text evidence="2">Belongs to the glycosyl hydrolase 29 family.</text>
</comment>
<evidence type="ECO:0000256" key="7">
    <source>
        <dbReference type="SAM" id="SignalP"/>
    </source>
</evidence>
<dbReference type="InterPro" id="IPR017853">
    <property type="entry name" value="GH"/>
</dbReference>
<reference evidence="10 11" key="1">
    <citation type="submission" date="2019-02" db="EMBL/GenBank/DDBJ databases">
        <title>Deep-cultivation of Planctomycetes and their phenomic and genomic characterization uncovers novel biology.</title>
        <authorList>
            <person name="Wiegand S."/>
            <person name="Jogler M."/>
            <person name="Boedeker C."/>
            <person name="Pinto D."/>
            <person name="Vollmers J."/>
            <person name="Rivas-Marin E."/>
            <person name="Kohn T."/>
            <person name="Peeters S.H."/>
            <person name="Heuer A."/>
            <person name="Rast P."/>
            <person name="Oberbeckmann S."/>
            <person name="Bunk B."/>
            <person name="Jeske O."/>
            <person name="Meyerdierks A."/>
            <person name="Storesund J.E."/>
            <person name="Kallscheuer N."/>
            <person name="Luecker S."/>
            <person name="Lage O.M."/>
            <person name="Pohl T."/>
            <person name="Merkel B.J."/>
            <person name="Hornburger P."/>
            <person name="Mueller R.-W."/>
            <person name="Bruemmer F."/>
            <person name="Labrenz M."/>
            <person name="Spormann A.M."/>
            <person name="Op Den Camp H."/>
            <person name="Overmann J."/>
            <person name="Amann R."/>
            <person name="Jetten M.S.M."/>
            <person name="Mascher T."/>
            <person name="Medema M.H."/>
            <person name="Devos D.P."/>
            <person name="Kaster A.-K."/>
            <person name="Ovreas L."/>
            <person name="Rohde M."/>
            <person name="Galperin M.Y."/>
            <person name="Jogler C."/>
        </authorList>
    </citation>
    <scope>NUCLEOTIDE SEQUENCE [LARGE SCALE GENOMIC DNA]</scope>
    <source>
        <strain evidence="10 11">CA13</strain>
    </source>
</reference>
<dbReference type="SUPFAM" id="SSF51445">
    <property type="entry name" value="(Trans)glycosidases"/>
    <property type="match status" value="1"/>
</dbReference>
<evidence type="ECO:0000313" key="11">
    <source>
        <dbReference type="Proteomes" id="UP000315010"/>
    </source>
</evidence>
<dbReference type="PIRSF" id="PIRSF001092">
    <property type="entry name" value="Alpha-L-fucosidase"/>
    <property type="match status" value="1"/>
</dbReference>
<sequence length="511" mass="58169" precursor="true">MMFRLTLSGVLVLCSLIFTPDRSAMADQPYEADWTSLSKHVAPEWFKDAKFGIYTHWGPVTVGSENAEKGGVQWYGMRMYEPKNPAFDFHRETFGEQKDFGYKDIVERFTAPEFDAEKWAELFAASGAKFAGPVVIHHDNYAMWDSKVTEWDTMDKGPKRDVTAELEKAIRAQGLKFIATFHHSFTWRYFEPSYKFDGSDPKYVNLYGDAHEADAPPTPRFLDQWLAKINEVVVNYEPDMIWFDFGLGERNCVTPEYQQRMFADYYNWAAKHNRQVGVAHKHWDIHENTGIIDFERGRLDYLPEFPWLTDTSVGPWFNQKSVKFKTENDLVDVLVDIVSKNGCMLLNVGPTAAGEIPPEAAALLRGIGKWLEANSEAIFSTRPWLVYGEGPTQMTKSGGFSEKDGFHYTASDIRYTRSKDGSTLYAILLDRAEGDVTLRSVQVEQAADSATVQMLGHDGLVDYIINDSKQLVLRLPKLGELEFPSEHAVAFKLNGFKTSLHPRVSKQEKQP</sequence>
<dbReference type="GO" id="GO:0005764">
    <property type="term" value="C:lysosome"/>
    <property type="evidence" value="ECO:0007669"/>
    <property type="project" value="TreeGrafter"/>
</dbReference>
<dbReference type="GO" id="GO:0016139">
    <property type="term" value="P:glycoside catabolic process"/>
    <property type="evidence" value="ECO:0007669"/>
    <property type="project" value="TreeGrafter"/>
</dbReference>
<feature type="domain" description="Glycoside hydrolase family 29 N-terminal" evidence="8">
    <location>
        <begin position="22"/>
        <end position="376"/>
    </location>
</feature>
<evidence type="ECO:0000256" key="4">
    <source>
        <dbReference type="ARBA" id="ARBA00022729"/>
    </source>
</evidence>
<keyword evidence="6" id="KW-0326">Glycosidase</keyword>
<name>A0A5C5ZBZ7_9BACT</name>
<feature type="chain" id="PRO_5022802611" description="alpha-L-fucosidase" evidence="7">
    <location>
        <begin position="27"/>
        <end position="511"/>
    </location>
</feature>
<comment type="function">
    <text evidence="1">Alpha-L-fucosidase is responsible for hydrolyzing the alpha-1,6-linked fucose joined to the reducing-end N-acetylglucosamine of the carbohydrate moieties of glycoproteins.</text>
</comment>
<organism evidence="10 11">
    <name type="scientific">Novipirellula herctigrandis</name>
    <dbReference type="NCBI Taxonomy" id="2527986"/>
    <lineage>
        <taxon>Bacteria</taxon>
        <taxon>Pseudomonadati</taxon>
        <taxon>Planctomycetota</taxon>
        <taxon>Planctomycetia</taxon>
        <taxon>Pirellulales</taxon>
        <taxon>Pirellulaceae</taxon>
        <taxon>Novipirellula</taxon>
    </lineage>
</organism>
<keyword evidence="5" id="KW-0378">Hydrolase</keyword>
<keyword evidence="11" id="KW-1185">Reference proteome</keyword>
<evidence type="ECO:0000256" key="2">
    <source>
        <dbReference type="ARBA" id="ARBA00007951"/>
    </source>
</evidence>
<dbReference type="InterPro" id="IPR057739">
    <property type="entry name" value="Glyco_hydro_29_N"/>
</dbReference>
<comment type="caution">
    <text evidence="10">The sequence shown here is derived from an EMBL/GenBank/DDBJ whole genome shotgun (WGS) entry which is preliminary data.</text>
</comment>
<dbReference type="Pfam" id="PF16757">
    <property type="entry name" value="Fucosidase_C"/>
    <property type="match status" value="1"/>
</dbReference>
<dbReference type="InterPro" id="IPR000933">
    <property type="entry name" value="Glyco_hydro_29"/>
</dbReference>
<accession>A0A5C5ZBZ7</accession>
<dbReference type="GO" id="GO:0004560">
    <property type="term" value="F:alpha-L-fucosidase activity"/>
    <property type="evidence" value="ECO:0007669"/>
    <property type="project" value="InterPro"/>
</dbReference>
<dbReference type="EC" id="3.2.1.51" evidence="3"/>
<dbReference type="PANTHER" id="PTHR10030:SF37">
    <property type="entry name" value="ALPHA-L-FUCOSIDASE-RELATED"/>
    <property type="match status" value="1"/>
</dbReference>
<dbReference type="Pfam" id="PF01120">
    <property type="entry name" value="Alpha_L_fucos"/>
    <property type="match status" value="1"/>
</dbReference>
<dbReference type="AlphaFoldDB" id="A0A5C5ZBZ7"/>
<feature type="domain" description="Alpha-L-fucosidase C-terminal" evidence="9">
    <location>
        <begin position="410"/>
        <end position="493"/>
    </location>
</feature>
<evidence type="ECO:0000313" key="10">
    <source>
        <dbReference type="EMBL" id="TWT84093.1"/>
    </source>
</evidence>
<evidence type="ECO:0000256" key="3">
    <source>
        <dbReference type="ARBA" id="ARBA00012662"/>
    </source>
</evidence>
<dbReference type="OrthoDB" id="9760597at2"/>
<dbReference type="Gene3D" id="2.60.40.1180">
    <property type="entry name" value="Golgi alpha-mannosidase II"/>
    <property type="match status" value="1"/>
</dbReference>
<dbReference type="InterPro" id="IPR031919">
    <property type="entry name" value="Fucosidase_C"/>
</dbReference>
<feature type="signal peptide" evidence="7">
    <location>
        <begin position="1"/>
        <end position="26"/>
    </location>
</feature>